<dbReference type="NCBIfam" id="TIGR00778">
    <property type="entry name" value="ahpD_dom"/>
    <property type="match status" value="1"/>
</dbReference>
<protein>
    <submittedName>
        <fullName evidence="2">Alkylhydroperoxidase domain protein</fullName>
    </submittedName>
</protein>
<evidence type="ECO:0000313" key="3">
    <source>
        <dbReference type="Proteomes" id="UP001225598"/>
    </source>
</evidence>
<keyword evidence="3" id="KW-1185">Reference proteome</keyword>
<name>A0ABY8VF79_9CORY</name>
<dbReference type="InterPro" id="IPR003779">
    <property type="entry name" value="CMD-like"/>
</dbReference>
<dbReference type="PANTHER" id="PTHR35446">
    <property type="entry name" value="SI:CH211-175M2.5"/>
    <property type="match status" value="1"/>
</dbReference>
<evidence type="ECO:0000259" key="1">
    <source>
        <dbReference type="Pfam" id="PF02627"/>
    </source>
</evidence>
<dbReference type="EMBL" id="CP126969">
    <property type="protein sequence ID" value="WIM67762.1"/>
    <property type="molecule type" value="Genomic_DNA"/>
</dbReference>
<dbReference type="InterPro" id="IPR004675">
    <property type="entry name" value="AhpD_core"/>
</dbReference>
<dbReference type="Pfam" id="PF02627">
    <property type="entry name" value="CMD"/>
    <property type="match status" value="1"/>
</dbReference>
<feature type="domain" description="Carboxymuconolactone decarboxylase-like" evidence="1">
    <location>
        <begin position="200"/>
        <end position="281"/>
    </location>
</feature>
<dbReference type="RefSeq" id="WP_284825087.1">
    <property type="nucleotide sequence ID" value="NZ_CP126969.1"/>
</dbReference>
<dbReference type="NCBIfam" id="TIGR01926">
    <property type="entry name" value="peroxid_rel"/>
    <property type="match status" value="1"/>
</dbReference>
<dbReference type="InterPro" id="IPR029032">
    <property type="entry name" value="AhpD-like"/>
</dbReference>
<evidence type="ECO:0000313" key="2">
    <source>
        <dbReference type="EMBL" id="WIM67762.1"/>
    </source>
</evidence>
<proteinExistence type="predicted"/>
<dbReference type="Proteomes" id="UP001225598">
    <property type="component" value="Chromosome"/>
</dbReference>
<gene>
    <name evidence="2" type="ORF">QP027_11925</name>
</gene>
<dbReference type="SUPFAM" id="SSF69118">
    <property type="entry name" value="AhpD-like"/>
    <property type="match status" value="2"/>
</dbReference>
<organism evidence="2 3">
    <name type="scientific">Corynebacterium breve</name>
    <dbReference type="NCBI Taxonomy" id="3049799"/>
    <lineage>
        <taxon>Bacteria</taxon>
        <taxon>Bacillati</taxon>
        <taxon>Actinomycetota</taxon>
        <taxon>Actinomycetes</taxon>
        <taxon>Mycobacteriales</taxon>
        <taxon>Corynebacteriaceae</taxon>
        <taxon>Corynebacterium</taxon>
    </lineage>
</organism>
<reference evidence="2 3" key="1">
    <citation type="submission" date="2023-05" db="EMBL/GenBank/DDBJ databases">
        <title>Corynebacterium suedekumii sp. nov. and Corynebacterium breve sp. nov. isolated from raw cow's milk.</title>
        <authorList>
            <person name="Baer M.K."/>
            <person name="Mehl L."/>
            <person name="Hellmuth R."/>
            <person name="Marke G."/>
            <person name="Lipski A."/>
        </authorList>
    </citation>
    <scope>NUCLEOTIDE SEQUENCE [LARGE SCALE GENOMIC DNA]</scope>
    <source>
        <strain evidence="2 3">R4</strain>
    </source>
</reference>
<dbReference type="InterPro" id="IPR023923">
    <property type="entry name" value="AhpD_Avi7169"/>
</dbReference>
<dbReference type="InterPro" id="IPR010195">
    <property type="entry name" value="Uncharacterised_peroxidase-rel"/>
</dbReference>
<accession>A0ABY8VF79</accession>
<dbReference type="Gene3D" id="1.20.1290.10">
    <property type="entry name" value="AhpD-like"/>
    <property type="match status" value="2"/>
</dbReference>
<dbReference type="NCBIfam" id="TIGR04030">
    <property type="entry name" value="perox_Avi_7169"/>
    <property type="match status" value="1"/>
</dbReference>
<dbReference type="PANTHER" id="PTHR35446:SF2">
    <property type="entry name" value="CARBOXYMUCONOLACTONE DECARBOXYLASE-LIKE DOMAIN-CONTAINING PROTEIN"/>
    <property type="match status" value="1"/>
</dbReference>
<sequence length="337" mass="37425">MTDIIDLLTNNQFATIREARPNAKANAQRSFDVLFDDPNALPERYAVAEHVARLHDTAVDFYAELAEEDPATDPARKDAAIKFADLLVLRPADATAADVGALLELFDENEIVTLAQLISFLSFQLRVVHGIQTIGGLDVASTGGRGPIITTPHEFSTAQLGWKPWVKDLKKSELTAEHHEALIKPERANMPYFRLLVRNPQALKARTLTDLDIFYNIQGGLSRAERELAATITSRLNGCPYCASVHQQRAKEEGADSEILDRLIFDGADIDLGTARWNALRDATRALTRTPMEYDQVVVGKLHSVGFDDAELLDHLYATAFFNWANRLMLSLGHATY</sequence>